<evidence type="ECO:0000259" key="14">
    <source>
        <dbReference type="PROSITE" id="PS50868"/>
    </source>
</evidence>
<dbReference type="SUPFAM" id="SSF81606">
    <property type="entry name" value="PP2C-like"/>
    <property type="match status" value="1"/>
</dbReference>
<dbReference type="PANTHER" id="PTHR46223:SF3">
    <property type="entry name" value="HISTONE-LYSINE N-METHYLTRANSFERASE SET-23"/>
    <property type="match status" value="1"/>
</dbReference>
<dbReference type="InterPro" id="IPR001932">
    <property type="entry name" value="PPM-type_phosphatase-like_dom"/>
</dbReference>
<keyword evidence="2" id="KW-0158">Chromosome</keyword>
<dbReference type="GO" id="GO:0004721">
    <property type="term" value="F:phosphoprotein phosphatase activity"/>
    <property type="evidence" value="ECO:0007669"/>
    <property type="project" value="UniProtKB-KW"/>
</dbReference>
<evidence type="ECO:0000313" key="17">
    <source>
        <dbReference type="Proteomes" id="UP000298061"/>
    </source>
</evidence>
<evidence type="ECO:0000256" key="8">
    <source>
        <dbReference type="ARBA" id="ARBA00022833"/>
    </source>
</evidence>
<feature type="domain" description="SET" evidence="12">
    <location>
        <begin position="691"/>
        <end position="839"/>
    </location>
</feature>
<evidence type="ECO:0000259" key="13">
    <source>
        <dbReference type="PROSITE" id="PS50867"/>
    </source>
</evidence>
<keyword evidence="17" id="KW-1185">Reference proteome</keyword>
<dbReference type="Pfam" id="PF00856">
    <property type="entry name" value="SET"/>
    <property type="match status" value="1"/>
</dbReference>
<comment type="similarity">
    <text evidence="10">Belongs to the PP2C family.</text>
</comment>
<dbReference type="Gene3D" id="2.170.270.10">
    <property type="entry name" value="SET domain"/>
    <property type="match status" value="1"/>
</dbReference>
<feature type="domain" description="PPM-type phosphatase" evidence="15">
    <location>
        <begin position="8"/>
        <end position="333"/>
    </location>
</feature>
<dbReference type="InterPro" id="IPR036457">
    <property type="entry name" value="PPM-type-like_dom_sf"/>
</dbReference>
<evidence type="ECO:0000256" key="4">
    <source>
        <dbReference type="ARBA" id="ARBA00022679"/>
    </source>
</evidence>
<sequence length="878" mass="98826">MFGVRHQVIGVAVSRGERQNQEDFHSYATLSLNPEELRLSIKKQHGIDWDPESVGAPFSEQAVMIGIYDGHGGSTVSQYLRQELHGLFESVNKSHIPEIYAWIKELGGYFKRYNGGPLAPWISDGPESLQEMDLAARATLTFFEVDRNLSSEPAAKVSGATASVAILHSLDAPSTPFFASKKLAITVAHVGDTRILLCATDHGRVLSMTENHRAESRIESIRLRRMMGTGLITDSFGDARWMGALQNTRSLGDLKWKPFGVTPEPEIRTRILEAPRWAFMVFVTDGVSSVVSDEEVVDLARNAPNPKRAAENILSYAEDMGSDDNMTALVVPLAGWGQVRGPDRTNDLREYRRQQMDNQCKMPRKATTKVPDLWNASDTPEEDFGSDEDREWPVDRIVGEELDVFGNIRYEASVRWKDWQRDSDGSNTTWMKEINNDHLVDTWVQRMKNQRLALAEESTAVSLLPLSFAPLHDRHTAERAEAWREKQEKAAQPNRPDPYANWDEEIQRVRQRYGPRAEPTNDVDARPVRTLPRRLGSQHSTAAPRRPRTVAANEQKTLSVTGLRARTQERWNRSIQRAGGGAAISIVNDVDAEEIPELPDDFVYRERGYSLPFDFNLPDKELFVSCDCKGSCTSADRCGCQMVSDLKEFAYDSSGMFTNLLPRGTAVIECNEQCKCSSNCRNRVAQKPRDVSLEIFKTVARGWGVCATISLPKGKVLGYYTGRMMHRKEAQEHAKHASNYMFDLDAFEHSDDEDDNVASYTVDAYHEGNWARFVKYVYRPGVLVSCFETLAHTFSHSCEPNLRVYPVCFDTIPENNAGYLAFVTLKDIPARTELNIDYDPGAADKYKKGKRSVRSLPEGTVECMCGKDSCRGYVKMAV</sequence>
<dbReference type="SMART" id="SM00317">
    <property type="entry name" value="SET"/>
    <property type="match status" value="1"/>
</dbReference>
<dbReference type="GO" id="GO:0008270">
    <property type="term" value="F:zinc ion binding"/>
    <property type="evidence" value="ECO:0007669"/>
    <property type="project" value="InterPro"/>
</dbReference>
<gene>
    <name evidence="16" type="ORF">EWM64_g5134</name>
</gene>
<dbReference type="InterPro" id="IPR050973">
    <property type="entry name" value="H3K9_Histone-Lys_N-MTase"/>
</dbReference>
<dbReference type="STRING" id="135208.A0A4Y9ZXH3"/>
<reference evidence="16 17" key="1">
    <citation type="submission" date="2019-02" db="EMBL/GenBank/DDBJ databases">
        <title>Genome sequencing of the rare red list fungi Hericium alpestre (H. flagellum).</title>
        <authorList>
            <person name="Buettner E."/>
            <person name="Kellner H."/>
        </authorList>
    </citation>
    <scope>NUCLEOTIDE SEQUENCE [LARGE SCALE GENOMIC DNA]</scope>
    <source>
        <strain evidence="16 17">DSM 108284</strain>
    </source>
</reference>
<dbReference type="InterPro" id="IPR007728">
    <property type="entry name" value="Pre-SET_dom"/>
</dbReference>
<dbReference type="InterPro" id="IPR046341">
    <property type="entry name" value="SET_dom_sf"/>
</dbReference>
<evidence type="ECO:0000256" key="7">
    <source>
        <dbReference type="ARBA" id="ARBA00022801"/>
    </source>
</evidence>
<organism evidence="16 17">
    <name type="scientific">Hericium alpestre</name>
    <dbReference type="NCBI Taxonomy" id="135208"/>
    <lineage>
        <taxon>Eukaryota</taxon>
        <taxon>Fungi</taxon>
        <taxon>Dikarya</taxon>
        <taxon>Basidiomycota</taxon>
        <taxon>Agaricomycotina</taxon>
        <taxon>Agaricomycetes</taxon>
        <taxon>Russulales</taxon>
        <taxon>Hericiaceae</taxon>
        <taxon>Hericium</taxon>
    </lineage>
</organism>
<keyword evidence="7 10" id="KW-0378">Hydrolase</keyword>
<evidence type="ECO:0000256" key="9">
    <source>
        <dbReference type="ARBA" id="ARBA00022912"/>
    </source>
</evidence>
<proteinExistence type="inferred from homology"/>
<dbReference type="SMART" id="SM00468">
    <property type="entry name" value="PreSET"/>
    <property type="match status" value="1"/>
</dbReference>
<dbReference type="PROSITE" id="PS50867">
    <property type="entry name" value="PRE_SET"/>
    <property type="match status" value="1"/>
</dbReference>
<evidence type="ECO:0000256" key="2">
    <source>
        <dbReference type="ARBA" id="ARBA00022454"/>
    </source>
</evidence>
<dbReference type="InterPro" id="IPR003616">
    <property type="entry name" value="Post-SET_dom"/>
</dbReference>
<dbReference type="GO" id="GO:0042054">
    <property type="term" value="F:histone methyltransferase activity"/>
    <property type="evidence" value="ECO:0007669"/>
    <property type="project" value="InterPro"/>
</dbReference>
<keyword evidence="5" id="KW-0949">S-adenosyl-L-methionine</keyword>
<dbReference type="GO" id="GO:0005634">
    <property type="term" value="C:nucleus"/>
    <property type="evidence" value="ECO:0007669"/>
    <property type="project" value="InterPro"/>
</dbReference>
<accession>A0A4Y9ZXH3</accession>
<evidence type="ECO:0000259" key="12">
    <source>
        <dbReference type="PROSITE" id="PS50280"/>
    </source>
</evidence>
<protein>
    <submittedName>
        <fullName evidence="16">Uncharacterized protein</fullName>
    </submittedName>
</protein>
<keyword evidence="3" id="KW-0489">Methyltransferase</keyword>
<comment type="caution">
    <text evidence="16">The sequence shown here is derived from an EMBL/GenBank/DDBJ whole genome shotgun (WGS) entry which is preliminary data.</text>
</comment>
<feature type="region of interest" description="Disordered" evidence="11">
    <location>
        <begin position="477"/>
        <end position="550"/>
    </location>
</feature>
<dbReference type="Pfam" id="PF00481">
    <property type="entry name" value="PP2C"/>
    <property type="match status" value="1"/>
</dbReference>
<feature type="domain" description="Post-SET" evidence="14">
    <location>
        <begin position="859"/>
        <end position="875"/>
    </location>
</feature>
<dbReference type="AlphaFoldDB" id="A0A4Y9ZXH3"/>
<dbReference type="InterPro" id="IPR001214">
    <property type="entry name" value="SET_dom"/>
</dbReference>
<dbReference type="InterPro" id="IPR000222">
    <property type="entry name" value="PP2C_BS"/>
</dbReference>
<dbReference type="Proteomes" id="UP000298061">
    <property type="component" value="Unassembled WGS sequence"/>
</dbReference>
<evidence type="ECO:0000256" key="11">
    <source>
        <dbReference type="SAM" id="MobiDB-lite"/>
    </source>
</evidence>
<dbReference type="GO" id="GO:0005694">
    <property type="term" value="C:chromosome"/>
    <property type="evidence" value="ECO:0007669"/>
    <property type="project" value="UniProtKB-SubCell"/>
</dbReference>
<dbReference type="EMBL" id="SFCI01000598">
    <property type="protein sequence ID" value="TFY78880.1"/>
    <property type="molecule type" value="Genomic_DNA"/>
</dbReference>
<evidence type="ECO:0000256" key="5">
    <source>
        <dbReference type="ARBA" id="ARBA00022691"/>
    </source>
</evidence>
<dbReference type="GO" id="GO:0032259">
    <property type="term" value="P:methylation"/>
    <property type="evidence" value="ECO:0007669"/>
    <property type="project" value="UniProtKB-KW"/>
</dbReference>
<dbReference type="PROSITE" id="PS51746">
    <property type="entry name" value="PPM_2"/>
    <property type="match status" value="1"/>
</dbReference>
<dbReference type="PROSITE" id="PS01032">
    <property type="entry name" value="PPM_1"/>
    <property type="match status" value="1"/>
</dbReference>
<evidence type="ECO:0000256" key="10">
    <source>
        <dbReference type="RuleBase" id="RU003465"/>
    </source>
</evidence>
<keyword evidence="6" id="KW-0479">Metal-binding</keyword>
<dbReference type="Gene3D" id="3.60.40.10">
    <property type="entry name" value="PPM-type phosphatase domain"/>
    <property type="match status" value="1"/>
</dbReference>
<evidence type="ECO:0000256" key="1">
    <source>
        <dbReference type="ARBA" id="ARBA00004286"/>
    </source>
</evidence>
<dbReference type="SUPFAM" id="SSF82199">
    <property type="entry name" value="SET domain"/>
    <property type="match status" value="1"/>
</dbReference>
<dbReference type="PANTHER" id="PTHR46223">
    <property type="entry name" value="HISTONE-LYSINE N-METHYLTRANSFERASE SUV39H"/>
    <property type="match status" value="1"/>
</dbReference>
<dbReference type="PROSITE" id="PS50280">
    <property type="entry name" value="SET"/>
    <property type="match status" value="1"/>
</dbReference>
<comment type="subcellular location">
    <subcellularLocation>
        <location evidence="1">Chromosome</location>
    </subcellularLocation>
</comment>
<evidence type="ECO:0000256" key="3">
    <source>
        <dbReference type="ARBA" id="ARBA00022603"/>
    </source>
</evidence>
<feature type="compositionally biased region" description="Basic and acidic residues" evidence="11">
    <location>
        <begin position="477"/>
        <end position="489"/>
    </location>
</feature>
<dbReference type="Pfam" id="PF05033">
    <property type="entry name" value="Pre-SET"/>
    <property type="match status" value="1"/>
</dbReference>
<dbReference type="SMART" id="SM00332">
    <property type="entry name" value="PP2Cc"/>
    <property type="match status" value="1"/>
</dbReference>
<feature type="compositionally biased region" description="Low complexity" evidence="11">
    <location>
        <begin position="541"/>
        <end position="550"/>
    </location>
</feature>
<name>A0A4Y9ZXH3_9AGAM</name>
<evidence type="ECO:0000256" key="6">
    <source>
        <dbReference type="ARBA" id="ARBA00022723"/>
    </source>
</evidence>
<evidence type="ECO:0000313" key="16">
    <source>
        <dbReference type="EMBL" id="TFY78880.1"/>
    </source>
</evidence>
<dbReference type="OrthoDB" id="416093at2759"/>
<evidence type="ECO:0000259" key="15">
    <source>
        <dbReference type="PROSITE" id="PS51746"/>
    </source>
</evidence>
<keyword evidence="4" id="KW-0808">Transferase</keyword>
<keyword evidence="8" id="KW-0862">Zinc</keyword>
<keyword evidence="9 10" id="KW-0904">Protein phosphatase</keyword>
<dbReference type="PROSITE" id="PS50868">
    <property type="entry name" value="POST_SET"/>
    <property type="match status" value="1"/>
</dbReference>
<feature type="domain" description="Pre-SET" evidence="13">
    <location>
        <begin position="624"/>
        <end position="688"/>
    </location>
</feature>
<dbReference type="CDD" id="cd00143">
    <property type="entry name" value="PP2Cc"/>
    <property type="match status" value="1"/>
</dbReference>